<dbReference type="Proteomes" id="UP000429595">
    <property type="component" value="Unassembled WGS sequence"/>
</dbReference>
<evidence type="ECO:0000256" key="1">
    <source>
        <dbReference type="SAM" id="Phobius"/>
    </source>
</evidence>
<evidence type="ECO:0000313" key="3">
    <source>
        <dbReference type="Proteomes" id="UP000429595"/>
    </source>
</evidence>
<dbReference type="AlphaFoldDB" id="A0A6I1FK98"/>
<organism evidence="2 3">
    <name type="scientific">Bacillus aerolatus</name>
    <dbReference type="NCBI Taxonomy" id="2653354"/>
    <lineage>
        <taxon>Bacteria</taxon>
        <taxon>Bacillati</taxon>
        <taxon>Bacillota</taxon>
        <taxon>Bacilli</taxon>
        <taxon>Bacillales</taxon>
        <taxon>Bacillaceae</taxon>
        <taxon>Bacillus</taxon>
    </lineage>
</organism>
<gene>
    <name evidence="2" type="ORF">F9802_03255</name>
</gene>
<proteinExistence type="predicted"/>
<keyword evidence="1" id="KW-0472">Membrane</keyword>
<evidence type="ECO:0000313" key="2">
    <source>
        <dbReference type="EMBL" id="KAB7709139.1"/>
    </source>
</evidence>
<reference evidence="2 3" key="1">
    <citation type="submission" date="2019-10" db="EMBL/GenBank/DDBJ databases">
        <title>Bacillus aerolatum sp. nov., isolated from bioaerosol of sport playgrounds.</title>
        <authorList>
            <person name="Chen P."/>
            <person name="Zhang G."/>
        </authorList>
    </citation>
    <scope>NUCLEOTIDE SEQUENCE [LARGE SCALE GENOMIC DNA]</scope>
    <source>
        <strain evidence="2 3">CX253</strain>
    </source>
</reference>
<name>A0A6I1FK98_9BACI</name>
<accession>A0A6I1FK98</accession>
<sequence>MIKALYWLAASIAMLILRTVVYYILNYHHTAEGAMEELEKKTDGHILTLPDNTLTFLIEEDGRVSVASSYVFYPFGWYKDFEIHPTALNVYDINEEREIPYAHAPKTEGLTFGLIKNERVEYLVPSEFNMKLQDQNATKVFHLEEELNDPELKQVKLWYSFLLVEGSAMNELFFLDKNKEVLSVERELIQK</sequence>
<dbReference type="EMBL" id="WEIO01000001">
    <property type="protein sequence ID" value="KAB7709139.1"/>
    <property type="molecule type" value="Genomic_DNA"/>
</dbReference>
<keyword evidence="3" id="KW-1185">Reference proteome</keyword>
<protein>
    <submittedName>
        <fullName evidence="2">Uncharacterized protein</fullName>
    </submittedName>
</protein>
<feature type="transmembrane region" description="Helical" evidence="1">
    <location>
        <begin position="6"/>
        <end position="25"/>
    </location>
</feature>
<keyword evidence="1" id="KW-1133">Transmembrane helix</keyword>
<dbReference type="RefSeq" id="WP_152149665.1">
    <property type="nucleotide sequence ID" value="NZ_WEIO01000001.1"/>
</dbReference>
<comment type="caution">
    <text evidence="2">The sequence shown here is derived from an EMBL/GenBank/DDBJ whole genome shotgun (WGS) entry which is preliminary data.</text>
</comment>
<keyword evidence="1" id="KW-0812">Transmembrane</keyword>